<dbReference type="SUPFAM" id="SSF110997">
    <property type="entry name" value="Sporulation related repeat"/>
    <property type="match status" value="1"/>
</dbReference>
<dbReference type="Proteomes" id="UP000589716">
    <property type="component" value="Unassembled WGS sequence"/>
</dbReference>
<dbReference type="GO" id="GO:0042834">
    <property type="term" value="F:peptidoglycan binding"/>
    <property type="evidence" value="ECO:0007669"/>
    <property type="project" value="InterPro"/>
</dbReference>
<keyword evidence="2" id="KW-0812">Transmembrane</keyword>
<dbReference type="InterPro" id="IPR007730">
    <property type="entry name" value="SPOR-like_dom"/>
</dbReference>
<keyword evidence="2" id="KW-0472">Membrane</keyword>
<dbReference type="GO" id="GO:0032506">
    <property type="term" value="P:cytokinetic process"/>
    <property type="evidence" value="ECO:0007669"/>
    <property type="project" value="TreeGrafter"/>
</dbReference>
<dbReference type="PANTHER" id="PTHR38687">
    <property type="entry name" value="CELL DIVISION PROTEIN DEDD-RELATED"/>
    <property type="match status" value="1"/>
</dbReference>
<dbReference type="GO" id="GO:0032153">
    <property type="term" value="C:cell division site"/>
    <property type="evidence" value="ECO:0007669"/>
    <property type="project" value="TreeGrafter"/>
</dbReference>
<dbReference type="InterPro" id="IPR036680">
    <property type="entry name" value="SPOR-like_sf"/>
</dbReference>
<feature type="compositionally biased region" description="Polar residues" evidence="1">
    <location>
        <begin position="53"/>
        <end position="62"/>
    </location>
</feature>
<feature type="compositionally biased region" description="Low complexity" evidence="1">
    <location>
        <begin position="111"/>
        <end position="126"/>
    </location>
</feature>
<evidence type="ECO:0000259" key="3">
    <source>
        <dbReference type="PROSITE" id="PS51724"/>
    </source>
</evidence>
<evidence type="ECO:0000256" key="1">
    <source>
        <dbReference type="SAM" id="MobiDB-lite"/>
    </source>
</evidence>
<protein>
    <submittedName>
        <fullName evidence="4">SPOR domain-containing protein</fullName>
    </submittedName>
</protein>
<feature type="compositionally biased region" description="Low complexity" evidence="1">
    <location>
        <begin position="181"/>
        <end position="193"/>
    </location>
</feature>
<sequence length="273" mass="28606">MIFHFNDRAVPRRAAGHQGGGTFLGIILGIVFGLAAALGVAIYVAKVPVPFVNKNTSRTSGQDAAEAERNRNWDPNATLRNRNGARPSAPNGGVASGTVAPAPEPAPIPAPAEVARPAPRSAPTPAEVKPAEPRTAEAKPPARAAEKPPAEPTPPAVAERKPAPAPVPPRAQSNDPLGDLAAARAGTTPPAATVDPFTYFVQAGAFRTPDDAEAQRARLSLMGVEARVTEREQAGRTVYRVRVGPFQNKDAADRVKDRLDGNGFDSALVRVQR</sequence>
<name>A0A853IV03_9BURK</name>
<gene>
    <name evidence="4" type="ORF">H0I39_08315</name>
</gene>
<accession>A0A853IV03</accession>
<proteinExistence type="predicted"/>
<evidence type="ECO:0000313" key="5">
    <source>
        <dbReference type="Proteomes" id="UP000589716"/>
    </source>
</evidence>
<dbReference type="AlphaFoldDB" id="A0A853IV03"/>
<keyword evidence="5" id="KW-1185">Reference proteome</keyword>
<comment type="caution">
    <text evidence="4">The sequence shown here is derived from an EMBL/GenBank/DDBJ whole genome shotgun (WGS) entry which is preliminary data.</text>
</comment>
<keyword evidence="2" id="KW-1133">Transmembrane helix</keyword>
<dbReference type="GO" id="GO:0030428">
    <property type="term" value="C:cell septum"/>
    <property type="evidence" value="ECO:0007669"/>
    <property type="project" value="TreeGrafter"/>
</dbReference>
<dbReference type="Pfam" id="PF05036">
    <property type="entry name" value="SPOR"/>
    <property type="match status" value="1"/>
</dbReference>
<dbReference type="PROSITE" id="PS51724">
    <property type="entry name" value="SPOR"/>
    <property type="match status" value="1"/>
</dbReference>
<feature type="region of interest" description="Disordered" evidence="1">
    <location>
        <begin position="53"/>
        <end position="193"/>
    </location>
</feature>
<feature type="domain" description="SPOR" evidence="3">
    <location>
        <begin position="193"/>
        <end position="272"/>
    </location>
</feature>
<dbReference type="InterPro" id="IPR052521">
    <property type="entry name" value="Cell_div_SPOR-domain"/>
</dbReference>
<feature type="transmembrane region" description="Helical" evidence="2">
    <location>
        <begin position="21"/>
        <end position="45"/>
    </location>
</feature>
<evidence type="ECO:0000256" key="2">
    <source>
        <dbReference type="SAM" id="Phobius"/>
    </source>
</evidence>
<dbReference type="PANTHER" id="PTHR38687:SF1">
    <property type="entry name" value="CELL DIVISION PROTEIN DEDD"/>
    <property type="match status" value="1"/>
</dbReference>
<evidence type="ECO:0000313" key="4">
    <source>
        <dbReference type="EMBL" id="NZA01751.1"/>
    </source>
</evidence>
<organism evidence="4 5">
    <name type="scientific">Ottowia beijingensis</name>
    <dbReference type="NCBI Taxonomy" id="1207057"/>
    <lineage>
        <taxon>Bacteria</taxon>
        <taxon>Pseudomonadati</taxon>
        <taxon>Pseudomonadota</taxon>
        <taxon>Betaproteobacteria</taxon>
        <taxon>Burkholderiales</taxon>
        <taxon>Comamonadaceae</taxon>
        <taxon>Ottowia</taxon>
    </lineage>
</organism>
<reference evidence="4 5" key="1">
    <citation type="submission" date="2020-07" db="EMBL/GenBank/DDBJ databases">
        <authorList>
            <person name="Maaloum M."/>
        </authorList>
    </citation>
    <scope>NUCLEOTIDE SEQUENCE [LARGE SCALE GENOMIC DNA]</scope>
    <source>
        <strain evidence="4 5">GCS-AN-3</strain>
    </source>
</reference>
<dbReference type="Gene3D" id="3.30.70.1070">
    <property type="entry name" value="Sporulation related repeat"/>
    <property type="match status" value="1"/>
</dbReference>
<dbReference type="EMBL" id="JACCKX010000001">
    <property type="protein sequence ID" value="NZA01751.1"/>
    <property type="molecule type" value="Genomic_DNA"/>
</dbReference>